<organism evidence="2 3">
    <name type="scientific">Cytospora paraplurivora</name>
    <dbReference type="NCBI Taxonomy" id="2898453"/>
    <lineage>
        <taxon>Eukaryota</taxon>
        <taxon>Fungi</taxon>
        <taxon>Dikarya</taxon>
        <taxon>Ascomycota</taxon>
        <taxon>Pezizomycotina</taxon>
        <taxon>Sordariomycetes</taxon>
        <taxon>Sordariomycetidae</taxon>
        <taxon>Diaporthales</taxon>
        <taxon>Cytosporaceae</taxon>
        <taxon>Cytospora</taxon>
    </lineage>
</organism>
<accession>A0AAN9YJW8</accession>
<feature type="compositionally biased region" description="Basic and acidic residues" evidence="1">
    <location>
        <begin position="1"/>
        <end position="20"/>
    </location>
</feature>
<keyword evidence="3" id="KW-1185">Reference proteome</keyword>
<dbReference type="Proteomes" id="UP001320245">
    <property type="component" value="Unassembled WGS sequence"/>
</dbReference>
<reference evidence="2 3" key="1">
    <citation type="journal article" date="2023" name="PLoS ONE">
        <title>Cytospora paraplurivora sp. nov. isolated from orchards with fruit tree decline syndrome in Ontario, Canada.</title>
        <authorList>
            <person name="Ilyukhin E."/>
            <person name="Nguyen H.D.T."/>
            <person name="Castle A.J."/>
            <person name="Ellouze W."/>
        </authorList>
    </citation>
    <scope>NUCLEOTIDE SEQUENCE [LARGE SCALE GENOMIC DNA]</scope>
    <source>
        <strain evidence="2 3">FDS-564</strain>
    </source>
</reference>
<feature type="region of interest" description="Disordered" evidence="1">
    <location>
        <begin position="1"/>
        <end position="125"/>
    </location>
</feature>
<gene>
    <name evidence="2" type="ORF">SLS53_001984</name>
</gene>
<sequence length="410" mass="45789">MSFQLADERTAHKHPKEADGLRQLPFFEGGIGKQRKTSPQMALHAFAAPAHSQRWQHRDWKSDSPYESINSSGPQDDQQNAPPSSAPGDKESPNHPIDESMSMWDEPGGPPQQEQQQQQQQQFKSLLDNTGSELDSLGFDPLISTFDDIDFSDFDDDGHFEVDEYSLDMGFSRFPVAQPSRPSEISSQEHTKPQQKQSQLQLQTTQLVNTPSASTSQSYQDSNRGTSQTAVTPSSPTEGIRYWTTQLEELFCTLQKSPIPLDGMLHHSSQLLPRTSKALQSLQSADMSSSATSILLILVCLTEAVTLFEQCVPSVLAGRSTAGASELSLRLGDFQVDRKAQQALQMHVVSKELSSMLQVSKLIRQTLRRPEWGNIPKRTHDLLLEDLRVRTATLVYQMKQTRGVSRMLIP</sequence>
<feature type="compositionally biased region" description="Polar residues" evidence="1">
    <location>
        <begin position="208"/>
        <end position="237"/>
    </location>
</feature>
<comment type="caution">
    <text evidence="2">The sequence shown here is derived from an EMBL/GenBank/DDBJ whole genome shotgun (WGS) entry which is preliminary data.</text>
</comment>
<dbReference type="EMBL" id="JAJSPL020000005">
    <property type="protein sequence ID" value="KAK7746796.1"/>
    <property type="molecule type" value="Genomic_DNA"/>
</dbReference>
<protein>
    <submittedName>
        <fullName evidence="2">Uncharacterized protein</fullName>
    </submittedName>
</protein>
<feature type="compositionally biased region" description="Basic and acidic residues" evidence="1">
    <location>
        <begin position="88"/>
        <end position="98"/>
    </location>
</feature>
<feature type="compositionally biased region" description="Polar residues" evidence="1">
    <location>
        <begin position="65"/>
        <end position="83"/>
    </location>
</feature>
<evidence type="ECO:0000313" key="2">
    <source>
        <dbReference type="EMBL" id="KAK7746796.1"/>
    </source>
</evidence>
<feature type="region of interest" description="Disordered" evidence="1">
    <location>
        <begin position="173"/>
        <end position="237"/>
    </location>
</feature>
<evidence type="ECO:0000313" key="3">
    <source>
        <dbReference type="Proteomes" id="UP001320245"/>
    </source>
</evidence>
<proteinExistence type="predicted"/>
<name>A0AAN9YJW8_9PEZI</name>
<feature type="compositionally biased region" description="Low complexity" evidence="1">
    <location>
        <begin position="194"/>
        <end position="207"/>
    </location>
</feature>
<evidence type="ECO:0000256" key="1">
    <source>
        <dbReference type="SAM" id="MobiDB-lite"/>
    </source>
</evidence>
<feature type="compositionally biased region" description="Low complexity" evidence="1">
    <location>
        <begin position="111"/>
        <end position="122"/>
    </location>
</feature>
<dbReference type="AlphaFoldDB" id="A0AAN9YJW8"/>